<sequence>MLLPDYVNSATVPMGYNGLCRTLDDSFKRNTLDRIWKFYIRKVQRDRNGSTIQQQYLYAMTNSSTISETWSLYLWSR</sequence>
<keyword evidence="2" id="KW-1185">Reference proteome</keyword>
<dbReference type="Proteomes" id="UP001234178">
    <property type="component" value="Unassembled WGS sequence"/>
</dbReference>
<gene>
    <name evidence="1" type="ORF">OUZ56_001743</name>
</gene>
<evidence type="ECO:0000313" key="1">
    <source>
        <dbReference type="EMBL" id="KAK4019735.1"/>
    </source>
</evidence>
<name>A0ABR0A445_9CRUS</name>
<comment type="caution">
    <text evidence="1">The sequence shown here is derived from an EMBL/GenBank/DDBJ whole genome shotgun (WGS) entry which is preliminary data.</text>
</comment>
<evidence type="ECO:0000313" key="2">
    <source>
        <dbReference type="Proteomes" id="UP001234178"/>
    </source>
</evidence>
<protein>
    <submittedName>
        <fullName evidence="1">Uncharacterized protein</fullName>
    </submittedName>
</protein>
<dbReference type="EMBL" id="JAOYFB010000036">
    <property type="protein sequence ID" value="KAK4019735.1"/>
    <property type="molecule type" value="Genomic_DNA"/>
</dbReference>
<proteinExistence type="predicted"/>
<organism evidence="1 2">
    <name type="scientific">Daphnia magna</name>
    <dbReference type="NCBI Taxonomy" id="35525"/>
    <lineage>
        <taxon>Eukaryota</taxon>
        <taxon>Metazoa</taxon>
        <taxon>Ecdysozoa</taxon>
        <taxon>Arthropoda</taxon>
        <taxon>Crustacea</taxon>
        <taxon>Branchiopoda</taxon>
        <taxon>Diplostraca</taxon>
        <taxon>Cladocera</taxon>
        <taxon>Anomopoda</taxon>
        <taxon>Daphniidae</taxon>
        <taxon>Daphnia</taxon>
    </lineage>
</organism>
<accession>A0ABR0A445</accession>
<reference evidence="1 2" key="1">
    <citation type="journal article" date="2023" name="Nucleic Acids Res.">
        <title>The hologenome of Daphnia magna reveals possible DNA methylation and microbiome-mediated evolution of the host genome.</title>
        <authorList>
            <person name="Chaturvedi A."/>
            <person name="Li X."/>
            <person name="Dhandapani V."/>
            <person name="Marshall H."/>
            <person name="Kissane S."/>
            <person name="Cuenca-Cambronero M."/>
            <person name="Asole G."/>
            <person name="Calvet F."/>
            <person name="Ruiz-Romero M."/>
            <person name="Marangio P."/>
            <person name="Guigo R."/>
            <person name="Rago D."/>
            <person name="Mirbahai L."/>
            <person name="Eastwood N."/>
            <person name="Colbourne J.K."/>
            <person name="Zhou J."/>
            <person name="Mallon E."/>
            <person name="Orsini L."/>
        </authorList>
    </citation>
    <scope>NUCLEOTIDE SEQUENCE [LARGE SCALE GENOMIC DNA]</scope>
    <source>
        <strain evidence="1">LRV0_1</strain>
    </source>
</reference>